<reference evidence="11" key="1">
    <citation type="journal article" date="2015" name="MBio">
        <title>Genome-Resolved Metagenomic Analysis Reveals Roles for Candidate Phyla and Other Microbial Community Members in Biogeochemical Transformations in Oil Reservoirs.</title>
        <authorList>
            <person name="Hu P."/>
            <person name="Tom L."/>
            <person name="Singh A."/>
            <person name="Thomas B.C."/>
            <person name="Baker B.J."/>
            <person name="Piceno Y.M."/>
            <person name="Andersen G.L."/>
            <person name="Banfield J.F."/>
        </authorList>
    </citation>
    <scope>NUCLEOTIDE SEQUENCE [LARGE SCALE GENOMIC DNA]</scope>
</reference>
<keyword evidence="7" id="KW-0804">Transcription</keyword>
<dbReference type="PANTHER" id="PTHR33202:SF7">
    <property type="entry name" value="FERRIC UPTAKE REGULATION PROTEIN"/>
    <property type="match status" value="1"/>
</dbReference>
<dbReference type="GO" id="GO:0045892">
    <property type="term" value="P:negative regulation of DNA-templated transcription"/>
    <property type="evidence" value="ECO:0007669"/>
    <property type="project" value="TreeGrafter"/>
</dbReference>
<feature type="binding site" evidence="9">
    <location>
        <position position="114"/>
    </location>
    <ligand>
        <name>Fe cation</name>
        <dbReference type="ChEBI" id="CHEBI:24875"/>
    </ligand>
</feature>
<keyword evidence="5" id="KW-0805">Transcription regulation</keyword>
<dbReference type="SUPFAM" id="SSF46785">
    <property type="entry name" value="Winged helix' DNA-binding domain"/>
    <property type="match status" value="1"/>
</dbReference>
<dbReference type="CDD" id="cd07153">
    <property type="entry name" value="Fur_like"/>
    <property type="match status" value="1"/>
</dbReference>
<evidence type="ECO:0000313" key="11">
    <source>
        <dbReference type="Proteomes" id="UP000053326"/>
    </source>
</evidence>
<keyword evidence="3 8" id="KW-0479">Metal-binding</keyword>
<dbReference type="PANTHER" id="PTHR33202">
    <property type="entry name" value="ZINC UPTAKE REGULATION PROTEIN"/>
    <property type="match status" value="1"/>
</dbReference>
<protein>
    <submittedName>
        <fullName evidence="10">Ferric uptake regulation protein Fur</fullName>
    </submittedName>
</protein>
<evidence type="ECO:0000256" key="3">
    <source>
        <dbReference type="ARBA" id="ARBA00022723"/>
    </source>
</evidence>
<gene>
    <name evidence="10" type="ORF">XD66_0011</name>
</gene>
<evidence type="ECO:0000313" key="10">
    <source>
        <dbReference type="EMBL" id="KUK37278.1"/>
    </source>
</evidence>
<dbReference type="GO" id="GO:0003700">
    <property type="term" value="F:DNA-binding transcription factor activity"/>
    <property type="evidence" value="ECO:0007669"/>
    <property type="project" value="InterPro"/>
</dbReference>
<evidence type="ECO:0000256" key="2">
    <source>
        <dbReference type="ARBA" id="ARBA00022491"/>
    </source>
</evidence>
<evidence type="ECO:0000256" key="8">
    <source>
        <dbReference type="PIRSR" id="PIRSR602481-1"/>
    </source>
</evidence>
<dbReference type="InterPro" id="IPR036390">
    <property type="entry name" value="WH_DNA-bd_sf"/>
</dbReference>
<evidence type="ECO:0000256" key="7">
    <source>
        <dbReference type="ARBA" id="ARBA00023163"/>
    </source>
</evidence>
<feature type="binding site" evidence="8">
    <location>
        <position position="102"/>
    </location>
    <ligand>
        <name>Zn(2+)</name>
        <dbReference type="ChEBI" id="CHEBI:29105"/>
    </ligand>
</feature>
<proteinExistence type="inferred from homology"/>
<feature type="binding site" evidence="8">
    <location>
        <position position="139"/>
    </location>
    <ligand>
        <name>Zn(2+)</name>
        <dbReference type="ChEBI" id="CHEBI:29105"/>
    </ligand>
</feature>
<keyword evidence="2" id="KW-0678">Repressor</keyword>
<feature type="binding site" evidence="8">
    <location>
        <position position="142"/>
    </location>
    <ligand>
        <name>Zn(2+)</name>
        <dbReference type="ChEBI" id="CHEBI:29105"/>
    </ligand>
</feature>
<dbReference type="FunFam" id="1.10.10.10:FF:000051">
    <property type="entry name" value="Fur family transcriptional regulator"/>
    <property type="match status" value="1"/>
</dbReference>
<evidence type="ECO:0000256" key="1">
    <source>
        <dbReference type="ARBA" id="ARBA00007957"/>
    </source>
</evidence>
<dbReference type="InterPro" id="IPR043135">
    <property type="entry name" value="Fur_C"/>
</dbReference>
<keyword evidence="6" id="KW-0238">DNA-binding</keyword>
<evidence type="ECO:0000256" key="6">
    <source>
        <dbReference type="ARBA" id="ARBA00023125"/>
    </source>
</evidence>
<dbReference type="GO" id="GO:0008270">
    <property type="term" value="F:zinc ion binding"/>
    <property type="evidence" value="ECO:0007669"/>
    <property type="project" value="TreeGrafter"/>
</dbReference>
<comment type="cofactor">
    <cofactor evidence="9">
        <name>Mn(2+)</name>
        <dbReference type="ChEBI" id="CHEBI:29035"/>
    </cofactor>
    <cofactor evidence="9">
        <name>Fe(2+)</name>
        <dbReference type="ChEBI" id="CHEBI:29033"/>
    </cofactor>
    <text evidence="9">Binds 1 Mn(2+) or Fe(2+) ion per subunit.</text>
</comment>
<dbReference type="AlphaFoldDB" id="A0A101FHR7"/>
<dbReference type="Proteomes" id="UP000053326">
    <property type="component" value="Unassembled WGS sequence"/>
</dbReference>
<keyword evidence="9" id="KW-0408">Iron</keyword>
<accession>A0A101FHR7</accession>
<comment type="caution">
    <text evidence="10">The sequence shown here is derived from an EMBL/GenBank/DDBJ whole genome shotgun (WGS) entry which is preliminary data.</text>
</comment>
<name>A0A101FHR7_9THEO</name>
<comment type="similarity">
    <text evidence="1">Belongs to the Fur family.</text>
</comment>
<dbReference type="GO" id="GO:1900376">
    <property type="term" value="P:regulation of secondary metabolite biosynthetic process"/>
    <property type="evidence" value="ECO:0007669"/>
    <property type="project" value="TreeGrafter"/>
</dbReference>
<organism evidence="10 11">
    <name type="scientific">Thermacetogenium phaeum</name>
    <dbReference type="NCBI Taxonomy" id="85874"/>
    <lineage>
        <taxon>Bacteria</taxon>
        <taxon>Bacillati</taxon>
        <taxon>Bacillota</taxon>
        <taxon>Clostridia</taxon>
        <taxon>Thermoanaerobacterales</taxon>
        <taxon>Thermoanaerobacteraceae</taxon>
        <taxon>Thermacetogenium</taxon>
    </lineage>
</organism>
<evidence type="ECO:0000256" key="9">
    <source>
        <dbReference type="PIRSR" id="PIRSR602481-2"/>
    </source>
</evidence>
<evidence type="ECO:0000256" key="4">
    <source>
        <dbReference type="ARBA" id="ARBA00022833"/>
    </source>
</evidence>
<dbReference type="Gene3D" id="1.10.10.10">
    <property type="entry name" value="Winged helix-like DNA-binding domain superfamily/Winged helix DNA-binding domain"/>
    <property type="match status" value="1"/>
</dbReference>
<dbReference type="PATRIC" id="fig|85874.4.peg.463"/>
<dbReference type="InterPro" id="IPR002481">
    <property type="entry name" value="FUR"/>
</dbReference>
<feature type="binding site" evidence="8">
    <location>
        <position position="99"/>
    </location>
    <ligand>
        <name>Zn(2+)</name>
        <dbReference type="ChEBI" id="CHEBI:29105"/>
    </ligand>
</feature>
<evidence type="ECO:0000256" key="5">
    <source>
        <dbReference type="ARBA" id="ARBA00023015"/>
    </source>
</evidence>
<dbReference type="GO" id="GO:0000976">
    <property type="term" value="F:transcription cis-regulatory region binding"/>
    <property type="evidence" value="ECO:0007669"/>
    <property type="project" value="TreeGrafter"/>
</dbReference>
<keyword evidence="4 8" id="KW-0862">Zinc</keyword>
<comment type="cofactor">
    <cofactor evidence="8">
        <name>Zn(2+)</name>
        <dbReference type="ChEBI" id="CHEBI:29105"/>
    </cofactor>
    <text evidence="8">Binds 1 zinc ion per subunit.</text>
</comment>
<dbReference type="EMBL" id="LGFO01000001">
    <property type="protein sequence ID" value="KUK37278.1"/>
    <property type="molecule type" value="Genomic_DNA"/>
</dbReference>
<sequence>MQNKLNSYCKKLQANAYKITPQRQLILKALLDHADEHLCAEELHLIVKKEDPEIGLATVYRTLELLAGLGILNKLDFGNGCARYELAEQQSHNHHHLICVSCGRVIEFNDDLLESLETWIEKKTEFRIVDHQLIFYGYCKECRHNQ</sequence>
<dbReference type="Gene3D" id="3.30.1490.190">
    <property type="match status" value="1"/>
</dbReference>
<dbReference type="Pfam" id="PF01475">
    <property type="entry name" value="FUR"/>
    <property type="match status" value="1"/>
</dbReference>
<feature type="binding site" evidence="9">
    <location>
        <position position="131"/>
    </location>
    <ligand>
        <name>Fe cation</name>
        <dbReference type="ChEBI" id="CHEBI:24875"/>
    </ligand>
</feature>
<dbReference type="InterPro" id="IPR036388">
    <property type="entry name" value="WH-like_DNA-bd_sf"/>
</dbReference>